<gene>
    <name evidence="1" type="ORF">cpu_19610</name>
</gene>
<dbReference type="OrthoDB" id="5372599at2"/>
<dbReference type="AlphaFoldDB" id="A0A1L8CX42"/>
<protein>
    <submittedName>
        <fullName evidence="1">Uncharacterized protein</fullName>
    </submittedName>
</protein>
<proteinExistence type="predicted"/>
<organism evidence="1 2">
    <name type="scientific">Carboxydothermus pertinax</name>
    <dbReference type="NCBI Taxonomy" id="870242"/>
    <lineage>
        <taxon>Bacteria</taxon>
        <taxon>Bacillati</taxon>
        <taxon>Bacillota</taxon>
        <taxon>Clostridia</taxon>
        <taxon>Thermoanaerobacterales</taxon>
        <taxon>Thermoanaerobacteraceae</taxon>
        <taxon>Carboxydothermus</taxon>
    </lineage>
</organism>
<reference evidence="2" key="1">
    <citation type="submission" date="2016-12" db="EMBL/GenBank/DDBJ databases">
        <title>Draft Genome Sequences od Carboxydothermus pertinax and islandicus, Hydrogenogenic Carboxydotrophic Bacteria.</title>
        <authorList>
            <person name="Fukuyama Y."/>
            <person name="Ohmae K."/>
            <person name="Yoneda Y."/>
            <person name="Yoshida T."/>
            <person name="Sako Y."/>
        </authorList>
    </citation>
    <scope>NUCLEOTIDE SEQUENCE [LARGE SCALE GENOMIC DNA]</scope>
    <source>
        <strain evidence="2">Ug1</strain>
    </source>
</reference>
<dbReference type="RefSeq" id="WP_075859867.1">
    <property type="nucleotide sequence ID" value="NZ_BDJK01000055.1"/>
</dbReference>
<accession>A0A1L8CX42</accession>
<name>A0A1L8CX42_9THEO</name>
<dbReference type="Proteomes" id="UP000187485">
    <property type="component" value="Unassembled WGS sequence"/>
</dbReference>
<dbReference type="EMBL" id="BDJK01000055">
    <property type="protein sequence ID" value="GAV23451.1"/>
    <property type="molecule type" value="Genomic_DNA"/>
</dbReference>
<keyword evidence="2" id="KW-1185">Reference proteome</keyword>
<dbReference type="STRING" id="870242.cpu_19610"/>
<sequence>MRASFSLTVAEGKRLIAHGITKHPAVAKAFKEGIVVIAGGTTNGYIVEELTGRKIERELYTAGVITPKGQCVTDPGRRIPPVVVERGKISELSWQEALEKMGREDVFLKGANAIDAEGFAGIITSDSYGGTIGRAYPLIRARGIRLIIPVGLEKMVPSVRKAATMAGIYALDKSLGQKFGYTVVGDAEIFTEISALKLFYPNVEVVVVGSGGIGGAEGGKTFIVEGKEREVVELLELIKTLKGEPGLKDSKRNCPCDVPCDRIIK</sequence>
<comment type="caution">
    <text evidence="1">The sequence shown here is derived from an EMBL/GenBank/DDBJ whole genome shotgun (WGS) entry which is preliminary data.</text>
</comment>
<evidence type="ECO:0000313" key="2">
    <source>
        <dbReference type="Proteomes" id="UP000187485"/>
    </source>
</evidence>
<evidence type="ECO:0000313" key="1">
    <source>
        <dbReference type="EMBL" id="GAV23451.1"/>
    </source>
</evidence>